<protein>
    <submittedName>
        <fullName evidence="2">Uncharacterized protein</fullName>
    </submittedName>
</protein>
<dbReference type="KEGG" id="asip:AQUSIP_19030"/>
<organism evidence="2 3">
    <name type="scientific">Aquicella siphonis</name>
    <dbReference type="NCBI Taxonomy" id="254247"/>
    <lineage>
        <taxon>Bacteria</taxon>
        <taxon>Pseudomonadati</taxon>
        <taxon>Pseudomonadota</taxon>
        <taxon>Gammaproteobacteria</taxon>
        <taxon>Legionellales</taxon>
        <taxon>Coxiellaceae</taxon>
        <taxon>Aquicella</taxon>
    </lineage>
</organism>
<dbReference type="EMBL" id="LR699119">
    <property type="protein sequence ID" value="VVC76586.1"/>
    <property type="molecule type" value="Genomic_DNA"/>
</dbReference>
<keyword evidence="3" id="KW-1185">Reference proteome</keyword>
<reference evidence="2 3" key="1">
    <citation type="submission" date="2019-08" db="EMBL/GenBank/DDBJ databases">
        <authorList>
            <person name="Guy L."/>
        </authorList>
    </citation>
    <scope>NUCLEOTIDE SEQUENCE [LARGE SCALE GENOMIC DNA]</scope>
    <source>
        <strain evidence="2 3">SGT-108</strain>
    </source>
</reference>
<gene>
    <name evidence="2" type="ORF">AQUSIP_19030</name>
</gene>
<dbReference type="Proteomes" id="UP000324194">
    <property type="component" value="Chromosome 1"/>
</dbReference>
<name>A0A5E4PJW3_9COXI</name>
<sequence>MFSGKKNEKIELKELTREGTYKSVESEAQSGITFWGEHPDDNQGLLSLFFRSSTPAIFDGQRAEINSQGEGPQDNTSKQQALPAPPRYSK</sequence>
<accession>A0A5E4PJW3</accession>
<proteinExistence type="predicted"/>
<dbReference type="AlphaFoldDB" id="A0A5E4PJW3"/>
<feature type="compositionally biased region" description="Polar residues" evidence="1">
    <location>
        <begin position="64"/>
        <end position="80"/>
    </location>
</feature>
<evidence type="ECO:0000256" key="1">
    <source>
        <dbReference type="SAM" id="MobiDB-lite"/>
    </source>
</evidence>
<feature type="region of interest" description="Disordered" evidence="1">
    <location>
        <begin position="60"/>
        <end position="90"/>
    </location>
</feature>
<evidence type="ECO:0000313" key="2">
    <source>
        <dbReference type="EMBL" id="VVC76586.1"/>
    </source>
</evidence>
<evidence type="ECO:0000313" key="3">
    <source>
        <dbReference type="Proteomes" id="UP000324194"/>
    </source>
</evidence>
<dbReference type="RefSeq" id="WP_148339893.1">
    <property type="nucleotide sequence ID" value="NZ_LR699119.1"/>
</dbReference>